<dbReference type="PANTHER" id="PTHR32322">
    <property type="entry name" value="INNER MEMBRANE TRANSPORTER"/>
    <property type="match status" value="1"/>
</dbReference>
<evidence type="ECO:0000256" key="3">
    <source>
        <dbReference type="ARBA" id="ARBA00022692"/>
    </source>
</evidence>
<feature type="transmembrane region" description="Helical" evidence="6">
    <location>
        <begin position="30"/>
        <end position="50"/>
    </location>
</feature>
<feature type="transmembrane region" description="Helical" evidence="6">
    <location>
        <begin position="246"/>
        <end position="263"/>
    </location>
</feature>
<comment type="similarity">
    <text evidence="2">Belongs to the EamA transporter family.</text>
</comment>
<evidence type="ECO:0000256" key="2">
    <source>
        <dbReference type="ARBA" id="ARBA00007362"/>
    </source>
</evidence>
<dbReference type="GO" id="GO:0016020">
    <property type="term" value="C:membrane"/>
    <property type="evidence" value="ECO:0007669"/>
    <property type="project" value="UniProtKB-SubCell"/>
</dbReference>
<evidence type="ECO:0000313" key="8">
    <source>
        <dbReference type="EMBL" id="NIK59924.1"/>
    </source>
</evidence>
<feature type="domain" description="EamA" evidence="7">
    <location>
        <begin position="135"/>
        <end position="261"/>
    </location>
</feature>
<feature type="transmembrane region" description="Helical" evidence="6">
    <location>
        <begin position="221"/>
        <end position="240"/>
    </location>
</feature>
<feature type="transmembrane region" description="Helical" evidence="6">
    <location>
        <begin position="114"/>
        <end position="131"/>
    </location>
</feature>
<dbReference type="EMBL" id="JAASRO010000001">
    <property type="protein sequence ID" value="NIK59924.1"/>
    <property type="molecule type" value="Genomic_DNA"/>
</dbReference>
<accession>A0A7X5VF60</accession>
<comment type="caution">
    <text evidence="8">The sequence shown here is derived from an EMBL/GenBank/DDBJ whole genome shotgun (WGS) entry which is preliminary data.</text>
</comment>
<feature type="transmembrane region" description="Helical" evidence="6">
    <location>
        <begin position="66"/>
        <end position="85"/>
    </location>
</feature>
<dbReference type="InterPro" id="IPR037185">
    <property type="entry name" value="EmrE-like"/>
</dbReference>
<reference evidence="8 9" key="1">
    <citation type="submission" date="2020-03" db="EMBL/GenBank/DDBJ databases">
        <title>Sequencing the genomes of 1000 actinobacteria strains.</title>
        <authorList>
            <person name="Klenk H.-P."/>
        </authorList>
    </citation>
    <scope>NUCLEOTIDE SEQUENCE [LARGE SCALE GENOMIC DNA]</scope>
    <source>
        <strain evidence="8 9">DSM 45490</strain>
    </source>
</reference>
<protein>
    <submittedName>
        <fullName evidence="8">DME family drug/metabolite transporter</fullName>
    </submittedName>
</protein>
<feature type="transmembrane region" description="Helical" evidence="6">
    <location>
        <begin position="189"/>
        <end position="209"/>
    </location>
</feature>
<dbReference type="SUPFAM" id="SSF103481">
    <property type="entry name" value="Multidrug resistance efflux transporter EmrE"/>
    <property type="match status" value="1"/>
</dbReference>
<evidence type="ECO:0000256" key="5">
    <source>
        <dbReference type="ARBA" id="ARBA00023136"/>
    </source>
</evidence>
<keyword evidence="5 6" id="KW-0472">Membrane</keyword>
<feature type="transmembrane region" description="Helical" evidence="6">
    <location>
        <begin position="164"/>
        <end position="183"/>
    </location>
</feature>
<keyword evidence="3 6" id="KW-0812">Transmembrane</keyword>
<dbReference type="PANTHER" id="PTHR32322:SF2">
    <property type="entry name" value="EAMA DOMAIN-CONTAINING PROTEIN"/>
    <property type="match status" value="1"/>
</dbReference>
<dbReference type="RefSeq" id="WP_202891295.1">
    <property type="nucleotide sequence ID" value="NZ_JAASRO010000001.1"/>
</dbReference>
<sequence length="265" mass="27108">MYVVIAGLAWGTGGPTGALLSQYAGLSPLATSFWRLAAAAAWLAVVRLAVRSRRTPVRPLLAANPLRYVFSGMGLALCQLGYFIAIPRVGVGIATVIALGAAPILIAVATRERITAATCAAVVGLILLTATTGSANLVGIAAAVLSAAGYCLTTLLNRDTPDPITTAFVGFVVGAVLLLPFAAVPTSPIGWLLIAYFGLIPTALAYTLFYVGLRTLSASTAAVIALLEPLVAAAIGIFAFHEHLTPTAFVGAAILLLAIAIRARS</sequence>
<evidence type="ECO:0000259" key="7">
    <source>
        <dbReference type="Pfam" id="PF00892"/>
    </source>
</evidence>
<evidence type="ECO:0000256" key="4">
    <source>
        <dbReference type="ARBA" id="ARBA00022989"/>
    </source>
</evidence>
<organism evidence="8 9">
    <name type="scientific">Kribbella shirazensis</name>
    <dbReference type="NCBI Taxonomy" id="1105143"/>
    <lineage>
        <taxon>Bacteria</taxon>
        <taxon>Bacillati</taxon>
        <taxon>Actinomycetota</taxon>
        <taxon>Actinomycetes</taxon>
        <taxon>Propionibacteriales</taxon>
        <taxon>Kribbellaceae</taxon>
        <taxon>Kribbella</taxon>
    </lineage>
</organism>
<keyword evidence="4 6" id="KW-1133">Transmembrane helix</keyword>
<comment type="subcellular location">
    <subcellularLocation>
        <location evidence="1">Membrane</location>
        <topology evidence="1">Multi-pass membrane protein</topology>
    </subcellularLocation>
</comment>
<gene>
    <name evidence="8" type="ORF">BJY22_005641</name>
</gene>
<keyword evidence="9" id="KW-1185">Reference proteome</keyword>
<evidence type="ECO:0000256" key="6">
    <source>
        <dbReference type="SAM" id="Phobius"/>
    </source>
</evidence>
<dbReference type="Proteomes" id="UP000555407">
    <property type="component" value="Unassembled WGS sequence"/>
</dbReference>
<dbReference type="InterPro" id="IPR000620">
    <property type="entry name" value="EamA_dom"/>
</dbReference>
<evidence type="ECO:0000313" key="9">
    <source>
        <dbReference type="Proteomes" id="UP000555407"/>
    </source>
</evidence>
<dbReference type="AlphaFoldDB" id="A0A7X5VF60"/>
<dbReference type="InterPro" id="IPR050638">
    <property type="entry name" value="AA-Vitamin_Transporters"/>
</dbReference>
<feature type="transmembrane region" description="Helical" evidence="6">
    <location>
        <begin position="137"/>
        <end position="157"/>
    </location>
</feature>
<feature type="transmembrane region" description="Helical" evidence="6">
    <location>
        <begin position="91"/>
        <end position="109"/>
    </location>
</feature>
<proteinExistence type="inferred from homology"/>
<dbReference type="Pfam" id="PF00892">
    <property type="entry name" value="EamA"/>
    <property type="match status" value="1"/>
</dbReference>
<name>A0A7X5VF60_9ACTN</name>
<evidence type="ECO:0000256" key="1">
    <source>
        <dbReference type="ARBA" id="ARBA00004141"/>
    </source>
</evidence>